<evidence type="ECO:0000313" key="5">
    <source>
        <dbReference type="Proteomes" id="UP000812961"/>
    </source>
</evidence>
<evidence type="ECO:0000259" key="3">
    <source>
        <dbReference type="Pfam" id="PF00326"/>
    </source>
</evidence>
<keyword evidence="2" id="KW-0732">Signal</keyword>
<feature type="domain" description="Peptidase S9 prolyl oligopeptidase catalytic" evidence="3">
    <location>
        <begin position="681"/>
        <end position="853"/>
    </location>
</feature>
<dbReference type="Gene3D" id="2.120.10.30">
    <property type="entry name" value="TolB, C-terminal domain"/>
    <property type="match status" value="1"/>
</dbReference>
<accession>A0ABS7GHS8</accession>
<dbReference type="Gene3D" id="3.40.50.1820">
    <property type="entry name" value="alpha/beta hydrolase"/>
    <property type="match status" value="1"/>
</dbReference>
<dbReference type="InterPro" id="IPR001375">
    <property type="entry name" value="Peptidase_S9_cat"/>
</dbReference>
<comment type="caution">
    <text evidence="4">The sequence shown here is derived from an EMBL/GenBank/DDBJ whole genome shotgun (WGS) entry which is preliminary data.</text>
</comment>
<dbReference type="InterPro" id="IPR011042">
    <property type="entry name" value="6-blade_b-propeller_TolB-like"/>
</dbReference>
<evidence type="ECO:0000313" key="4">
    <source>
        <dbReference type="EMBL" id="MBW8687251.1"/>
    </source>
</evidence>
<keyword evidence="1" id="KW-0378">Hydrolase</keyword>
<feature type="signal peptide" evidence="2">
    <location>
        <begin position="1"/>
        <end position="18"/>
    </location>
</feature>
<keyword evidence="5" id="KW-1185">Reference proteome</keyword>
<reference evidence="4 5" key="1">
    <citation type="submission" date="2021-08" db="EMBL/GenBank/DDBJ databases">
        <title>The genome sequence of Chitinophaga sp. B61.</title>
        <authorList>
            <person name="Zhang X."/>
        </authorList>
    </citation>
    <scope>NUCLEOTIDE SEQUENCE [LARGE SCALE GENOMIC DNA]</scope>
    <source>
        <strain evidence="4 5">B61</strain>
    </source>
</reference>
<organism evidence="4 5">
    <name type="scientific">Chitinophaga rhizophila</name>
    <dbReference type="NCBI Taxonomy" id="2866212"/>
    <lineage>
        <taxon>Bacteria</taxon>
        <taxon>Pseudomonadati</taxon>
        <taxon>Bacteroidota</taxon>
        <taxon>Chitinophagia</taxon>
        <taxon>Chitinophagales</taxon>
        <taxon>Chitinophagaceae</taxon>
        <taxon>Chitinophaga</taxon>
    </lineage>
</organism>
<feature type="chain" id="PRO_5045324957" evidence="2">
    <location>
        <begin position="19"/>
        <end position="865"/>
    </location>
</feature>
<gene>
    <name evidence="4" type="ORF">K1Y79_23135</name>
</gene>
<sequence length="865" mass="99548">MKIRILIPLILVSIAALAQKPLITDSSYTEWPEIRYAKISRDGQFAFYNVFNLPIGNTTTVVIATDKSWQWQQTSLGQSEFSTDSKYFYTIRNNYLVKVKLGDSAETQISKTNSFQQLSSIDGDYLIYRSDSSQAIVVSNQRTKVDLKINDVNDYKIIPTNRALLLMTKNDEENQLQVLKWLDVKSGIGKTIYQGNQVSNLIFDKSGENIAFATDSVGTIKLWHYNIKYKTAKQVLNTGMVGHGRLIKVDDIWEFSNDGSRLYFTLPDAKPRYVQAQNDPDVWSYQDKLIYPQMKQRGFTQFADWRNLTMIDLRSLKLTQILRGNEQKGHYSHRHGNNMFVMKVVDSADQNVIFTKDARTSYYLVDEISNIKKPIKLSAKKSLYNIEFSPDNKFVTYIDEETEGYMSYEIATQKTCFFSESVLSELKLYQDNARAATLSPRGIIGWIKGTNRVLIMGTYGIWELDVKNQIKPRNLTNVKHDQEIFFSLCDRFEKRIIDPKQDIYIQGVEFETKKTGVYKLNIKSSTFDKLYDGNFYWGAPYETLNINQYQRSENADAFLVRFATAQKYPNILFTKDFVRFDTLTTFCPEQKYNWLTSELHIYKDSTGRNCQGILYKPENFDPKRKYPVIFTYYQDQAKFLHEYLSPSPVPAGINVPHLVSNGYLVFRPDIYIEEGKVGAYVLMSINAAADHLSGFNWVDSSKMGITGHSFGGYETNYIITHTSRFAAAIAGAGVTNLVSNTLDLWGDKAEKRQYARDVTWMGVDFEDNPQPYIDNSPIFKTKNVTTPVLILHSEDDANVPYYQGTQFFTSLRHLGKSAWLLSYKDGGHTVGGLENQIDYMKKVQSFFDHYLKNKPIPAWMQKHIE</sequence>
<dbReference type="Pfam" id="PF00326">
    <property type="entry name" value="Peptidase_S9"/>
    <property type="match status" value="1"/>
</dbReference>
<dbReference type="PANTHER" id="PTHR42776:SF27">
    <property type="entry name" value="DIPEPTIDYL PEPTIDASE FAMILY MEMBER 6"/>
    <property type="match status" value="1"/>
</dbReference>
<dbReference type="SUPFAM" id="SSF53474">
    <property type="entry name" value="alpha/beta-Hydrolases"/>
    <property type="match status" value="1"/>
</dbReference>
<protein>
    <submittedName>
        <fullName evidence="4">Prolyl oligopeptidase family serine peptidase</fullName>
    </submittedName>
</protein>
<proteinExistence type="predicted"/>
<name>A0ABS7GHS8_9BACT</name>
<dbReference type="SUPFAM" id="SSF82171">
    <property type="entry name" value="DPP6 N-terminal domain-like"/>
    <property type="match status" value="1"/>
</dbReference>
<dbReference type="PANTHER" id="PTHR42776">
    <property type="entry name" value="SERINE PEPTIDASE S9 FAMILY MEMBER"/>
    <property type="match status" value="1"/>
</dbReference>
<dbReference type="Proteomes" id="UP000812961">
    <property type="component" value="Unassembled WGS sequence"/>
</dbReference>
<evidence type="ECO:0000256" key="2">
    <source>
        <dbReference type="SAM" id="SignalP"/>
    </source>
</evidence>
<dbReference type="RefSeq" id="WP_220252572.1">
    <property type="nucleotide sequence ID" value="NZ_JAICCF010000004.1"/>
</dbReference>
<evidence type="ECO:0000256" key="1">
    <source>
        <dbReference type="ARBA" id="ARBA00022801"/>
    </source>
</evidence>
<dbReference type="InterPro" id="IPR029058">
    <property type="entry name" value="AB_hydrolase_fold"/>
</dbReference>
<dbReference type="EMBL" id="JAICCF010000004">
    <property type="protein sequence ID" value="MBW8687251.1"/>
    <property type="molecule type" value="Genomic_DNA"/>
</dbReference>